<evidence type="ECO:0000313" key="1">
    <source>
        <dbReference type="EMBL" id="VAW56931.1"/>
    </source>
</evidence>
<reference evidence="1" key="1">
    <citation type="submission" date="2018-06" db="EMBL/GenBank/DDBJ databases">
        <authorList>
            <person name="Zhirakovskaya E."/>
        </authorList>
    </citation>
    <scope>NUCLEOTIDE SEQUENCE</scope>
</reference>
<organism evidence="1">
    <name type="scientific">hydrothermal vent metagenome</name>
    <dbReference type="NCBI Taxonomy" id="652676"/>
    <lineage>
        <taxon>unclassified sequences</taxon>
        <taxon>metagenomes</taxon>
        <taxon>ecological metagenomes</taxon>
    </lineage>
</organism>
<dbReference type="PANTHER" id="PTHR35866:SF1">
    <property type="entry name" value="YKGJ FAMILY CYSTEINE CLUSTER PROTEIN"/>
    <property type="match status" value="1"/>
</dbReference>
<accession>A0A3B0WNN5</accession>
<name>A0A3B0WNN5_9ZZZZ</name>
<dbReference type="AlphaFoldDB" id="A0A3B0WNN5"/>
<gene>
    <name evidence="1" type="ORF">MNBD_GAMMA07-2424</name>
</gene>
<dbReference type="InterPro" id="IPR005358">
    <property type="entry name" value="Puta_zinc/iron-chelating_dom"/>
</dbReference>
<proteinExistence type="predicted"/>
<sequence>MSDNKFELPVNSPVEPTRLELEDKLKFRCHKDIACWNQCCSHADVSLAPYDIIRMKNHLGMSSTDFLKDYTVPYGIDAHDIPGIKLRTSEKGACLFMKEEGCSIYQDRPTACRYYPSGLLSMRALGKSVDERHFLLIKEDHCKGHEEDREITISDYRKEQEVE</sequence>
<dbReference type="PANTHER" id="PTHR35866">
    <property type="entry name" value="PUTATIVE-RELATED"/>
    <property type="match status" value="1"/>
</dbReference>
<protein>
    <recommendedName>
        <fullName evidence="2">YkgJ family cysteine cluster protein</fullName>
    </recommendedName>
</protein>
<evidence type="ECO:0008006" key="2">
    <source>
        <dbReference type="Google" id="ProtNLM"/>
    </source>
</evidence>
<dbReference type="Pfam" id="PF03692">
    <property type="entry name" value="CxxCxxCC"/>
    <property type="match status" value="1"/>
</dbReference>
<dbReference type="EMBL" id="UOFF01000304">
    <property type="protein sequence ID" value="VAW56931.1"/>
    <property type="molecule type" value="Genomic_DNA"/>
</dbReference>
<feature type="non-terminal residue" evidence="1">
    <location>
        <position position="163"/>
    </location>
</feature>